<reference evidence="1 2" key="1">
    <citation type="submission" date="2024-10" db="EMBL/GenBank/DDBJ databases">
        <title>Updated reference genomes for cyclostephanoid diatoms.</title>
        <authorList>
            <person name="Roberts W.R."/>
            <person name="Alverson A.J."/>
        </authorList>
    </citation>
    <scope>NUCLEOTIDE SEQUENCE [LARGE SCALE GENOMIC DNA]</scope>
    <source>
        <strain evidence="1 2">AJA010-31</strain>
    </source>
</reference>
<protein>
    <recommendedName>
        <fullName evidence="3">P-loop containing nucleoside triphosphate hydrolase protein</fullName>
    </recommendedName>
</protein>
<keyword evidence="2" id="KW-1185">Reference proteome</keyword>
<dbReference type="Proteomes" id="UP001530400">
    <property type="component" value="Unassembled WGS sequence"/>
</dbReference>
<dbReference type="SUPFAM" id="SSF52540">
    <property type="entry name" value="P-loop containing nucleoside triphosphate hydrolases"/>
    <property type="match status" value="1"/>
</dbReference>
<organism evidence="1 2">
    <name type="scientific">Cyclotella atomus</name>
    <dbReference type="NCBI Taxonomy" id="382360"/>
    <lineage>
        <taxon>Eukaryota</taxon>
        <taxon>Sar</taxon>
        <taxon>Stramenopiles</taxon>
        <taxon>Ochrophyta</taxon>
        <taxon>Bacillariophyta</taxon>
        <taxon>Coscinodiscophyceae</taxon>
        <taxon>Thalassiosirophycidae</taxon>
        <taxon>Stephanodiscales</taxon>
        <taxon>Stephanodiscaceae</taxon>
        <taxon>Cyclotella</taxon>
    </lineage>
</organism>
<gene>
    <name evidence="1" type="ORF">ACHAWO_000583</name>
</gene>
<name>A0ABD3PH30_9STRA</name>
<evidence type="ECO:0000313" key="1">
    <source>
        <dbReference type="EMBL" id="KAL3787373.1"/>
    </source>
</evidence>
<comment type="caution">
    <text evidence="1">The sequence shown here is derived from an EMBL/GenBank/DDBJ whole genome shotgun (WGS) entry which is preliminary data.</text>
</comment>
<dbReference type="Gene3D" id="3.40.50.300">
    <property type="entry name" value="P-loop containing nucleotide triphosphate hydrolases"/>
    <property type="match status" value="1"/>
</dbReference>
<sequence>MGPNHPAIFVVFGRPGAGKTALSEEAVKLIKDDHNLNAENCLHLDLDVCVPQWMRDNFSKGIYPTLQQRSTFIKDACHYVRDQIQSASDSLIVLIAFSFVNTDMRMMFRERFPHSRWILVDTTRDLAEERILAREGHFYKVANNTTRHAAKCSNQSTNDSDNSEWEFQPVDFSHIVLDGRNSISENANRIVDIVKRMET</sequence>
<evidence type="ECO:0008006" key="3">
    <source>
        <dbReference type="Google" id="ProtNLM"/>
    </source>
</evidence>
<evidence type="ECO:0000313" key="2">
    <source>
        <dbReference type="Proteomes" id="UP001530400"/>
    </source>
</evidence>
<proteinExistence type="predicted"/>
<dbReference type="EMBL" id="JALLPJ020000613">
    <property type="protein sequence ID" value="KAL3787373.1"/>
    <property type="molecule type" value="Genomic_DNA"/>
</dbReference>
<accession>A0ABD3PH30</accession>
<dbReference type="InterPro" id="IPR027417">
    <property type="entry name" value="P-loop_NTPase"/>
</dbReference>
<dbReference type="AlphaFoldDB" id="A0ABD3PH30"/>